<evidence type="ECO:0000313" key="1">
    <source>
        <dbReference type="EMBL" id="TSJ64611.1"/>
    </source>
</evidence>
<accession>A0ABY3DWR7</accession>
<evidence type="ECO:0000313" key="2">
    <source>
        <dbReference type="Proteomes" id="UP000315321"/>
    </source>
</evidence>
<dbReference type="EMBL" id="VMBP01000001">
    <property type="protein sequence ID" value="TSJ64611.1"/>
    <property type="molecule type" value="Genomic_DNA"/>
</dbReference>
<proteinExistence type="predicted"/>
<name>A0ABY3DWR7_9HYPH</name>
<evidence type="ECO:0008006" key="3">
    <source>
        <dbReference type="Google" id="ProtNLM"/>
    </source>
</evidence>
<organism evidence="1 2">
    <name type="scientific">Ancylobacter moscoviensis</name>
    <dbReference type="NCBI Taxonomy" id="2597768"/>
    <lineage>
        <taxon>Bacteria</taxon>
        <taxon>Pseudomonadati</taxon>
        <taxon>Pseudomonadota</taxon>
        <taxon>Alphaproteobacteria</taxon>
        <taxon>Hyphomicrobiales</taxon>
        <taxon>Xanthobacteraceae</taxon>
        <taxon>Ancylobacter</taxon>
    </lineage>
</organism>
<protein>
    <recommendedName>
        <fullName evidence="3">Tail tape measure protein</fullName>
    </recommendedName>
</protein>
<gene>
    <name evidence="1" type="ORF">FO470_04960</name>
</gene>
<sequence>MRPAGAGRREGPEGPPLEFKYEAAGIVHRGEFVFSKDAVGNAGVANLDALHRGLKGYADGGSVGMMSALRGMRSGLNDNVVAPQVNVQVNTLPGETAEVTQRPRSDGGVDIQVQVRKMVESVVEEQISGRGRIARSFERAYGVRRQTV</sequence>
<comment type="caution">
    <text evidence="1">The sequence shown here is derived from an EMBL/GenBank/DDBJ whole genome shotgun (WGS) entry which is preliminary data.</text>
</comment>
<reference evidence="1 2" key="1">
    <citation type="submission" date="2019-07" db="EMBL/GenBank/DDBJ databases">
        <authorList>
            <person name="Grouzdev D.S."/>
        </authorList>
    </citation>
    <scope>NUCLEOTIDE SEQUENCE [LARGE SCALE GENOMIC DNA]</scope>
    <source>
        <strain evidence="1 2">3C</strain>
    </source>
</reference>
<dbReference type="Proteomes" id="UP000315321">
    <property type="component" value="Unassembled WGS sequence"/>
</dbReference>
<keyword evidence="2" id="KW-1185">Reference proteome</keyword>